<dbReference type="PROSITE" id="PS00198">
    <property type="entry name" value="4FE4S_FER_1"/>
    <property type="match status" value="2"/>
</dbReference>
<dbReference type="PROSITE" id="PS51379">
    <property type="entry name" value="4FE4S_FER_2"/>
    <property type="match status" value="4"/>
</dbReference>
<comment type="cofactor">
    <cofactor evidence="1">
        <name>[4Fe-4S] cluster</name>
        <dbReference type="ChEBI" id="CHEBI:49883"/>
    </cofactor>
</comment>
<sequence>MDNLSGAILVAVVGECVSYGAVEMVAAHLKSRWPEMKFRVEALRSLPELSGRPTIVIGSLGLDIPQRPWPDSFGWVLCEGSVSQDGRLREIVAAELDLQIVRVRLPRAGNAVLSRMQEGAAFTRRALLQQALFRASPALGAPRVQNELCLSGQGCQHCVLACHDGAISLDEAGPKINPEQCSRCGACVADCPTGALESSEIDDRAWLAMISELVAHGQDSIGITCSKARDLHSEGPVLLIGCIGEIGWHHLVTAAARGVHVEVSCPDMSCQLFPKGAQASVNRSAFVQQALGFNPSENSQDAAATRWERIKIAIGTASLSQSGVPVPSLGYEVVCSDSCDACGACVSSCPQGVIKMEETEGIISIAFATNSCAGCGACVTVCPKDSLSVVANTHWTVTPSAGHVIREISAARCTRCGRLLDVSTQQIEGIQKTLREHGFPEPLVQRMQLCERCKNLR</sequence>
<organism evidence="9 10">
    <name type="scientific">Candidatus Hydrogenisulfobacillus filiaventi</name>
    <dbReference type="NCBI Taxonomy" id="2707344"/>
    <lineage>
        <taxon>Bacteria</taxon>
        <taxon>Bacillati</taxon>
        <taxon>Bacillota</taxon>
        <taxon>Clostridia</taxon>
        <taxon>Eubacteriales</taxon>
        <taxon>Clostridiales Family XVII. Incertae Sedis</taxon>
        <taxon>Candidatus Hydrogenisulfobacillus</taxon>
    </lineage>
</organism>
<dbReference type="AlphaFoldDB" id="A0A6F8ZFK0"/>
<dbReference type="GO" id="GO:0051539">
    <property type="term" value="F:4 iron, 4 sulfur cluster binding"/>
    <property type="evidence" value="ECO:0007669"/>
    <property type="project" value="UniProtKB-KW"/>
</dbReference>
<dbReference type="KEGG" id="hfv:R50_1054"/>
<dbReference type="PANTHER" id="PTHR24960:SF79">
    <property type="entry name" value="PHOTOSYSTEM I IRON-SULFUR CENTER"/>
    <property type="match status" value="1"/>
</dbReference>
<evidence type="ECO:0000259" key="8">
    <source>
        <dbReference type="PROSITE" id="PS51379"/>
    </source>
</evidence>
<keyword evidence="5" id="KW-0479">Metal-binding</keyword>
<dbReference type="InterPro" id="IPR017896">
    <property type="entry name" value="4Fe4S_Fe-S-bd"/>
</dbReference>
<protein>
    <recommendedName>
        <fullName evidence="3">Ferredoxin</fullName>
    </recommendedName>
</protein>
<dbReference type="PANTHER" id="PTHR24960">
    <property type="entry name" value="PHOTOSYSTEM I IRON-SULFUR CENTER-RELATED"/>
    <property type="match status" value="1"/>
</dbReference>
<evidence type="ECO:0000256" key="1">
    <source>
        <dbReference type="ARBA" id="ARBA00001966"/>
    </source>
</evidence>
<evidence type="ECO:0000256" key="3">
    <source>
        <dbReference type="ARBA" id="ARBA00013529"/>
    </source>
</evidence>
<gene>
    <name evidence="9" type="ORF">R50_1054</name>
</gene>
<keyword evidence="6" id="KW-0408">Iron</keyword>
<evidence type="ECO:0000256" key="4">
    <source>
        <dbReference type="ARBA" id="ARBA00022485"/>
    </source>
</evidence>
<evidence type="ECO:0000313" key="10">
    <source>
        <dbReference type="Proteomes" id="UP000503399"/>
    </source>
</evidence>
<keyword evidence="10" id="KW-1185">Reference proteome</keyword>
<comment type="function">
    <text evidence="2">Ferredoxins are iron-sulfur proteins that transfer electrons in a wide variety of metabolic reactions.</text>
</comment>
<dbReference type="InterPro" id="IPR017900">
    <property type="entry name" value="4Fe4S_Fe_S_CS"/>
</dbReference>
<dbReference type="EMBL" id="LR778114">
    <property type="protein sequence ID" value="CAB1128560.1"/>
    <property type="molecule type" value="Genomic_DNA"/>
</dbReference>
<evidence type="ECO:0000256" key="7">
    <source>
        <dbReference type="ARBA" id="ARBA00023014"/>
    </source>
</evidence>
<dbReference type="GO" id="GO:0046872">
    <property type="term" value="F:metal ion binding"/>
    <property type="evidence" value="ECO:0007669"/>
    <property type="project" value="UniProtKB-KW"/>
</dbReference>
<evidence type="ECO:0000256" key="6">
    <source>
        <dbReference type="ARBA" id="ARBA00023004"/>
    </source>
</evidence>
<proteinExistence type="predicted"/>
<dbReference type="Pfam" id="PF12838">
    <property type="entry name" value="Fer4_7"/>
    <property type="match status" value="2"/>
</dbReference>
<dbReference type="Proteomes" id="UP000503399">
    <property type="component" value="Chromosome"/>
</dbReference>
<accession>A0A6F8ZFK0</accession>
<feature type="domain" description="4Fe-4S ferredoxin-type" evidence="8">
    <location>
        <begin position="363"/>
        <end position="392"/>
    </location>
</feature>
<evidence type="ECO:0000256" key="2">
    <source>
        <dbReference type="ARBA" id="ARBA00003532"/>
    </source>
</evidence>
<reference evidence="9 10" key="1">
    <citation type="submission" date="2020-02" db="EMBL/GenBank/DDBJ databases">
        <authorList>
            <person name="Hogendoorn C."/>
        </authorList>
    </citation>
    <scope>NUCLEOTIDE SEQUENCE [LARGE SCALE GENOMIC DNA]</scope>
    <source>
        <strain evidence="9">R501</strain>
    </source>
</reference>
<feature type="domain" description="4Fe-4S ferredoxin-type" evidence="8">
    <location>
        <begin position="330"/>
        <end position="359"/>
    </location>
</feature>
<name>A0A6F8ZFK0_9FIRM</name>
<keyword evidence="4" id="KW-0004">4Fe-4S</keyword>
<feature type="domain" description="4Fe-4S ferredoxin-type" evidence="8">
    <location>
        <begin position="172"/>
        <end position="201"/>
    </location>
</feature>
<dbReference type="SUPFAM" id="SSF54862">
    <property type="entry name" value="4Fe-4S ferredoxins"/>
    <property type="match status" value="2"/>
</dbReference>
<evidence type="ECO:0000313" key="9">
    <source>
        <dbReference type="EMBL" id="CAB1128560.1"/>
    </source>
</evidence>
<evidence type="ECO:0000256" key="5">
    <source>
        <dbReference type="ARBA" id="ARBA00022723"/>
    </source>
</evidence>
<dbReference type="InterPro" id="IPR050157">
    <property type="entry name" value="PSI_iron-sulfur_center"/>
</dbReference>
<feature type="domain" description="4Fe-4S ferredoxin-type" evidence="8">
    <location>
        <begin position="140"/>
        <end position="171"/>
    </location>
</feature>
<keyword evidence="7" id="KW-0411">Iron-sulfur</keyword>
<dbReference type="Gene3D" id="3.30.70.20">
    <property type="match status" value="2"/>
</dbReference>